<keyword evidence="4" id="KW-0456">Lyase</keyword>
<keyword evidence="3" id="KW-0862">Zinc</keyword>
<gene>
    <name evidence="6" type="ORF">ACG0Z6_06240</name>
</gene>
<dbReference type="InterPro" id="IPR006913">
    <property type="entry name" value="CENP-V/GFA"/>
</dbReference>
<evidence type="ECO:0000259" key="5">
    <source>
        <dbReference type="PROSITE" id="PS51891"/>
    </source>
</evidence>
<comment type="similarity">
    <text evidence="1">Belongs to the Gfa family.</text>
</comment>
<evidence type="ECO:0000313" key="6">
    <source>
        <dbReference type="EMBL" id="MFG6447845.1"/>
    </source>
</evidence>
<keyword evidence="2" id="KW-0479">Metal-binding</keyword>
<reference evidence="6 7" key="1">
    <citation type="submission" date="2024-08" db="EMBL/GenBank/DDBJ databases">
        <authorList>
            <person name="Lu H."/>
        </authorList>
    </citation>
    <scope>NUCLEOTIDE SEQUENCE [LARGE SCALE GENOMIC DNA]</scope>
    <source>
        <strain evidence="6 7">BYS180W</strain>
    </source>
</reference>
<dbReference type="PANTHER" id="PTHR33337">
    <property type="entry name" value="GFA DOMAIN-CONTAINING PROTEIN"/>
    <property type="match status" value="1"/>
</dbReference>
<dbReference type="Pfam" id="PF04828">
    <property type="entry name" value="GFA"/>
    <property type="match status" value="1"/>
</dbReference>
<keyword evidence="7" id="KW-1185">Reference proteome</keyword>
<evidence type="ECO:0000256" key="3">
    <source>
        <dbReference type="ARBA" id="ARBA00022833"/>
    </source>
</evidence>
<dbReference type="InterPro" id="IPR011057">
    <property type="entry name" value="Mss4-like_sf"/>
</dbReference>
<dbReference type="RefSeq" id="WP_394459571.1">
    <property type="nucleotide sequence ID" value="NZ_JBIGHZ010000002.1"/>
</dbReference>
<evidence type="ECO:0000256" key="2">
    <source>
        <dbReference type="ARBA" id="ARBA00022723"/>
    </source>
</evidence>
<evidence type="ECO:0000313" key="7">
    <source>
        <dbReference type="Proteomes" id="UP001606099"/>
    </source>
</evidence>
<dbReference type="PROSITE" id="PS51891">
    <property type="entry name" value="CENP_V_GFA"/>
    <property type="match status" value="1"/>
</dbReference>
<sequence length="140" mass="14945">MPTLTAQCHCGAAQLTLSTALRPPINCHCRLCRALSGAAFSTWLTVPLEHCTLPNPAAVRRYAASAHTTRWFCTQCGGHVYSQDQRLPDALGIPAGALPDAAVPPPSADYFTQHRAPWHHHQPAPGVAQFGGETGWEAVG</sequence>
<comment type="caution">
    <text evidence="6">The sequence shown here is derived from an EMBL/GenBank/DDBJ whole genome shotgun (WGS) entry which is preliminary data.</text>
</comment>
<dbReference type="EMBL" id="JBIGHZ010000002">
    <property type="protein sequence ID" value="MFG6447845.1"/>
    <property type="molecule type" value="Genomic_DNA"/>
</dbReference>
<dbReference type="Proteomes" id="UP001606099">
    <property type="component" value="Unassembled WGS sequence"/>
</dbReference>
<dbReference type="PANTHER" id="PTHR33337:SF40">
    <property type="entry name" value="CENP-V_GFA DOMAIN-CONTAINING PROTEIN-RELATED"/>
    <property type="match status" value="1"/>
</dbReference>
<dbReference type="SUPFAM" id="SSF51316">
    <property type="entry name" value="Mss4-like"/>
    <property type="match status" value="1"/>
</dbReference>
<proteinExistence type="inferred from homology"/>
<accession>A0ABW7FU45</accession>
<feature type="domain" description="CENP-V/GFA" evidence="5">
    <location>
        <begin position="4"/>
        <end position="119"/>
    </location>
</feature>
<evidence type="ECO:0000256" key="4">
    <source>
        <dbReference type="ARBA" id="ARBA00023239"/>
    </source>
</evidence>
<evidence type="ECO:0000256" key="1">
    <source>
        <dbReference type="ARBA" id="ARBA00005495"/>
    </source>
</evidence>
<dbReference type="Gene3D" id="3.90.1590.10">
    <property type="entry name" value="glutathione-dependent formaldehyde- activating enzyme (gfa)"/>
    <property type="match status" value="1"/>
</dbReference>
<protein>
    <submittedName>
        <fullName evidence="6">GFA family protein</fullName>
    </submittedName>
</protein>
<organism evidence="6 7">
    <name type="scientific">Roseateles rivi</name>
    <dbReference type="NCBI Taxonomy" id="3299028"/>
    <lineage>
        <taxon>Bacteria</taxon>
        <taxon>Pseudomonadati</taxon>
        <taxon>Pseudomonadota</taxon>
        <taxon>Betaproteobacteria</taxon>
        <taxon>Burkholderiales</taxon>
        <taxon>Sphaerotilaceae</taxon>
        <taxon>Roseateles</taxon>
    </lineage>
</organism>
<name>A0ABW7FU45_9BURK</name>